<dbReference type="InterPro" id="IPR003439">
    <property type="entry name" value="ABC_transporter-like_ATP-bd"/>
</dbReference>
<dbReference type="EMBL" id="VTEG01000013">
    <property type="protein sequence ID" value="TYR98171.1"/>
    <property type="molecule type" value="Genomic_DNA"/>
</dbReference>
<organism evidence="4 5">
    <name type="scientific">Rossellomorea vietnamensis</name>
    <dbReference type="NCBI Taxonomy" id="218284"/>
    <lineage>
        <taxon>Bacteria</taxon>
        <taxon>Bacillati</taxon>
        <taxon>Bacillota</taxon>
        <taxon>Bacilli</taxon>
        <taxon>Bacillales</taxon>
        <taxon>Bacillaceae</taxon>
        <taxon>Rossellomorea</taxon>
    </lineage>
</organism>
<dbReference type="InterPro" id="IPR027417">
    <property type="entry name" value="P-loop_NTPase"/>
</dbReference>
<evidence type="ECO:0000313" key="5">
    <source>
        <dbReference type="Proteomes" id="UP000325182"/>
    </source>
</evidence>
<dbReference type="GO" id="GO:0005524">
    <property type="term" value="F:ATP binding"/>
    <property type="evidence" value="ECO:0007669"/>
    <property type="project" value="UniProtKB-KW"/>
</dbReference>
<keyword evidence="1" id="KW-0547">Nucleotide-binding</keyword>
<dbReference type="InterPro" id="IPR003593">
    <property type="entry name" value="AAA+_ATPase"/>
</dbReference>
<dbReference type="GO" id="GO:0016887">
    <property type="term" value="F:ATP hydrolysis activity"/>
    <property type="evidence" value="ECO:0007669"/>
    <property type="project" value="InterPro"/>
</dbReference>
<dbReference type="Proteomes" id="UP000325182">
    <property type="component" value="Unassembled WGS sequence"/>
</dbReference>
<feature type="domain" description="ABC transporter" evidence="3">
    <location>
        <begin position="5"/>
        <end position="230"/>
    </location>
</feature>
<dbReference type="PANTHER" id="PTHR43158">
    <property type="entry name" value="SKFA PEPTIDE EXPORT ATP-BINDING PROTEIN SKFE"/>
    <property type="match status" value="1"/>
</dbReference>
<dbReference type="SMART" id="SM00382">
    <property type="entry name" value="AAA"/>
    <property type="match status" value="1"/>
</dbReference>
<protein>
    <submittedName>
        <fullName evidence="4">ABC transporter ATP-binding protein</fullName>
    </submittedName>
</protein>
<dbReference type="RefSeq" id="WP_148954563.1">
    <property type="nucleotide sequence ID" value="NZ_VTEG01000013.1"/>
</dbReference>
<name>A0A5D4M9E7_9BACI</name>
<keyword evidence="2 4" id="KW-0067">ATP-binding</keyword>
<gene>
    <name evidence="4" type="ORF">FZC84_16265</name>
</gene>
<sequence>MTLDIDINGVTVKYGKKEALSDINLQLESGKIYGLIGRNGAGKSTLLSLLASFIEPDNGTIRIDGKDPFENAEIMSQISFVYNTDYSDETEKVKGMLEVCERYRPTYNKEFADELVKLFKLPLNSQVKNLSTGMQSALNVTMGLASRSPITIFDEAYNGMDAPTRELFYKKVLEDFEEVPRTIILSTHLVSEMDYLFEEAVFLHEGKVLLKEPVDVLMERGASITGSSQEVDAFVRGMRKLSSQKLGGTKSTMVYGDISEEKRQEARRIGLEVGPVSLQDLFIHLTGEEVNENGK</sequence>
<dbReference type="PROSITE" id="PS50893">
    <property type="entry name" value="ABC_TRANSPORTER_2"/>
    <property type="match status" value="1"/>
</dbReference>
<reference evidence="4 5" key="1">
    <citation type="submission" date="2019-08" db="EMBL/GenBank/DDBJ databases">
        <title>Bacillus genomes from the desert of Cuatro Cienegas, Coahuila.</title>
        <authorList>
            <person name="Olmedo-Alvarez G."/>
        </authorList>
    </citation>
    <scope>NUCLEOTIDE SEQUENCE [LARGE SCALE GENOMIC DNA]</scope>
    <source>
        <strain evidence="4 5">CH128b_4D</strain>
    </source>
</reference>
<dbReference type="Pfam" id="PF00005">
    <property type="entry name" value="ABC_tran"/>
    <property type="match status" value="1"/>
</dbReference>
<proteinExistence type="predicted"/>
<evidence type="ECO:0000259" key="3">
    <source>
        <dbReference type="PROSITE" id="PS50893"/>
    </source>
</evidence>
<comment type="caution">
    <text evidence="4">The sequence shown here is derived from an EMBL/GenBank/DDBJ whole genome shotgun (WGS) entry which is preliminary data.</text>
</comment>
<evidence type="ECO:0000313" key="4">
    <source>
        <dbReference type="EMBL" id="TYR98171.1"/>
    </source>
</evidence>
<dbReference type="CDD" id="cd03230">
    <property type="entry name" value="ABC_DR_subfamily_A"/>
    <property type="match status" value="1"/>
</dbReference>
<evidence type="ECO:0000256" key="2">
    <source>
        <dbReference type="ARBA" id="ARBA00022840"/>
    </source>
</evidence>
<accession>A0A5D4M9E7</accession>
<dbReference type="AlphaFoldDB" id="A0A5D4M9E7"/>
<dbReference type="SUPFAM" id="SSF52540">
    <property type="entry name" value="P-loop containing nucleoside triphosphate hydrolases"/>
    <property type="match status" value="1"/>
</dbReference>
<evidence type="ECO:0000256" key="1">
    <source>
        <dbReference type="ARBA" id="ARBA00022741"/>
    </source>
</evidence>
<dbReference type="Gene3D" id="3.40.50.300">
    <property type="entry name" value="P-loop containing nucleotide triphosphate hydrolases"/>
    <property type="match status" value="1"/>
</dbReference>
<dbReference type="PANTHER" id="PTHR43158:SF5">
    <property type="entry name" value="ABC TRANSPORTER, ATP-BINDING PROTEIN"/>
    <property type="match status" value="1"/>
</dbReference>